<evidence type="ECO:0000313" key="1">
    <source>
        <dbReference type="EMBL" id="ACB93946.1"/>
    </source>
</evidence>
<dbReference type="AlphaFoldDB" id="B2ID89"/>
<proteinExistence type="predicted"/>
<reference evidence="1 2" key="2">
    <citation type="journal article" date="2010" name="J. Bacteriol.">
        <title>Complete genome sequence of Beijerinckia indica subsp. indica.</title>
        <authorList>
            <person name="Tamas I."/>
            <person name="Dedysh S.N."/>
            <person name="Liesack W."/>
            <person name="Stott M.B."/>
            <person name="Alam M."/>
            <person name="Murrell J.C."/>
            <person name="Dunfield P.F."/>
        </authorList>
    </citation>
    <scope>NUCLEOTIDE SEQUENCE [LARGE SCALE GENOMIC DNA]</scope>
    <source>
        <strain evidence="2">ATCC 9039 / DSM 1715 / NCIMB 8712</strain>
    </source>
</reference>
<evidence type="ECO:0000313" key="2">
    <source>
        <dbReference type="Proteomes" id="UP000001695"/>
    </source>
</evidence>
<dbReference type="OrthoDB" id="7961369at2"/>
<reference evidence="2" key="1">
    <citation type="submission" date="2008-03" db="EMBL/GenBank/DDBJ databases">
        <title>Complete sequence of chromosome of Beijerinckia indica subsp. indica ATCC 9039.</title>
        <authorList>
            <consortium name="US DOE Joint Genome Institute"/>
            <person name="Copeland A."/>
            <person name="Lucas S."/>
            <person name="Lapidus A."/>
            <person name="Glavina del Rio T."/>
            <person name="Dalin E."/>
            <person name="Tice H."/>
            <person name="Bruce D."/>
            <person name="Goodwin L."/>
            <person name="Pitluck S."/>
            <person name="LaButti K."/>
            <person name="Schmutz J."/>
            <person name="Larimer F."/>
            <person name="Land M."/>
            <person name="Hauser L."/>
            <person name="Kyrpides N."/>
            <person name="Mikhailova N."/>
            <person name="Dunfield P.F."/>
            <person name="Dedysh S.N."/>
            <person name="Liesack W."/>
            <person name="Saw J.H."/>
            <person name="Alam M."/>
            <person name="Chen Y."/>
            <person name="Murrell J.C."/>
            <person name="Richardson P."/>
        </authorList>
    </citation>
    <scope>NUCLEOTIDE SEQUENCE [LARGE SCALE GENOMIC DNA]</scope>
    <source>
        <strain evidence="2">ATCC 9039 / DSM 1715 / NCIMB 8712</strain>
    </source>
</reference>
<keyword evidence="2" id="KW-1185">Reference proteome</keyword>
<dbReference type="RefSeq" id="WP_012383304.1">
    <property type="nucleotide sequence ID" value="NC_010581.1"/>
</dbReference>
<protein>
    <submittedName>
        <fullName evidence="1">Uncharacterized protein</fullName>
    </submittedName>
</protein>
<dbReference type="STRING" id="395963.Bind_0292"/>
<sequence>MTEALELLIAKARKIQMTDEQAREQRLSFVYGNTHIENSMITREMVAEADEKITQEEKAQAAEAK</sequence>
<accession>B2ID89</accession>
<dbReference type="HOGENOM" id="CLU_209713_0_0_5"/>
<dbReference type="EMBL" id="CP001016">
    <property type="protein sequence ID" value="ACB93946.1"/>
    <property type="molecule type" value="Genomic_DNA"/>
</dbReference>
<organism evidence="1 2">
    <name type="scientific">Beijerinckia indica subsp. indica (strain ATCC 9039 / DSM 1715 / NCIMB 8712)</name>
    <dbReference type="NCBI Taxonomy" id="395963"/>
    <lineage>
        <taxon>Bacteria</taxon>
        <taxon>Pseudomonadati</taxon>
        <taxon>Pseudomonadota</taxon>
        <taxon>Alphaproteobacteria</taxon>
        <taxon>Hyphomicrobiales</taxon>
        <taxon>Beijerinckiaceae</taxon>
        <taxon>Beijerinckia</taxon>
    </lineage>
</organism>
<dbReference type="Proteomes" id="UP000001695">
    <property type="component" value="Chromosome"/>
</dbReference>
<dbReference type="eggNOG" id="ENOG5033BRP">
    <property type="taxonomic scope" value="Bacteria"/>
</dbReference>
<dbReference type="KEGG" id="bid:Bind_0292"/>
<name>B2ID89_BEII9</name>
<gene>
    <name evidence="1" type="ordered locus">Bind_0292</name>
</gene>